<protein>
    <submittedName>
        <fullName evidence="2">Uncharacterized protein</fullName>
    </submittedName>
</protein>
<dbReference type="Proteomes" id="UP000218385">
    <property type="component" value="Chromosome"/>
</dbReference>
<gene>
    <name evidence="2" type="ORF">CNN82_28635</name>
</gene>
<feature type="compositionally biased region" description="Basic and acidic residues" evidence="1">
    <location>
        <begin position="497"/>
        <end position="511"/>
    </location>
</feature>
<sequence>MLSSDLAKILEKKYRVAAAAARKRVERGCEGMTKLSHVIFPHRARFVYLKSEYGSPWFFEKLMAALQKTNSTYYHALQALEMRSNVMPRSHFLIACGAPVAQKKHISAESLTERLLKANLVKEVSFPEGEICIVRCDKESTFLDSHLLAKMKARLIAERVALLAVKDWARNLGLVSYDAVQTREDEDLQAMPQVGTFQWDMAGPSYLFPMRSYTADTQVKPGFFVCDIALSGRVSAEEISAFVKKCVTLRSLPKVGRCLQVFVAEEYTPEAFTLLKSEGVIPASTESLFGVEVAKALKSLCLVLTNTASLLKNPGALEKIFDGLSRIEGAGSTLRGSLFEFVVAYIVKTTYPGCDPEVNRKVKDVLGRGAEIDVLVVRKNREVVFIECKGVHPLGTVDNDEVVKWLDIRIPVLREVAKHHSDWCDLYQRYEIWSSGGFTEHALSLIAERQQQSNKYKIEARNADYVHSQVRDSNDKGLIRTYEEHFINHPMLEFDKAQERAKRKAERDMQRAKYQKGSSSSKPPPLPQLLAQPTVPAKK</sequence>
<dbReference type="RefSeq" id="WP_096481418.1">
    <property type="nucleotide sequence ID" value="NZ_CP023466.1"/>
</dbReference>
<evidence type="ECO:0000313" key="2">
    <source>
        <dbReference type="EMBL" id="ATE80183.1"/>
    </source>
</evidence>
<evidence type="ECO:0000313" key="3">
    <source>
        <dbReference type="Proteomes" id="UP000218385"/>
    </source>
</evidence>
<dbReference type="EMBL" id="CP023466">
    <property type="protein sequence ID" value="ATE80183.1"/>
    <property type="molecule type" value="Genomic_DNA"/>
</dbReference>
<dbReference type="AlphaFoldDB" id="A0AB33EIV7"/>
<organism evidence="2 3">
    <name type="scientific">Pseudomonas frederiksbergensis</name>
    <dbReference type="NCBI Taxonomy" id="104087"/>
    <lineage>
        <taxon>Bacteria</taxon>
        <taxon>Pseudomonadati</taxon>
        <taxon>Pseudomonadota</taxon>
        <taxon>Gammaproteobacteria</taxon>
        <taxon>Pseudomonadales</taxon>
        <taxon>Pseudomonadaceae</taxon>
        <taxon>Pseudomonas</taxon>
    </lineage>
</organism>
<proteinExistence type="predicted"/>
<reference evidence="2 3" key="1">
    <citation type="submission" date="2017-09" db="EMBL/GenBank/DDBJ databases">
        <title>Complete Genome sequence of Lysobacter capsici KNU-15.</title>
        <authorList>
            <person name="Kim M.-C."/>
            <person name="Yi H."/>
            <person name="Lee D.-W."/>
            <person name="Shin J.-H."/>
        </authorList>
    </citation>
    <scope>NUCLEOTIDE SEQUENCE [LARGE SCALE GENOMIC DNA]</scope>
    <source>
        <strain evidence="2 3">KNU-15</strain>
    </source>
</reference>
<feature type="region of interest" description="Disordered" evidence="1">
    <location>
        <begin position="497"/>
        <end position="539"/>
    </location>
</feature>
<name>A0AB33EIV7_9PSED</name>
<accession>A0AB33EIV7</accession>
<evidence type="ECO:0000256" key="1">
    <source>
        <dbReference type="SAM" id="MobiDB-lite"/>
    </source>
</evidence>